<keyword evidence="1" id="KW-0812">Transmembrane</keyword>
<dbReference type="Proteomes" id="UP000023152">
    <property type="component" value="Unassembled WGS sequence"/>
</dbReference>
<sequence>MYTCFFYLFLITLWSALVGLTNNLLRAADTYALIFFVVLWFFANLLFAVRAVILLKQERASLNYDTSDLKKFYRSRRSGNDRSTIECKFNADKLIDQEDDGVLLFSGRKLKQGIVTPQMFQKKNELLRLGTFLVYDRNVTSAVVNAESS</sequence>
<keyword evidence="3" id="KW-1185">Reference proteome</keyword>
<evidence type="ECO:0000256" key="1">
    <source>
        <dbReference type="SAM" id="Phobius"/>
    </source>
</evidence>
<accession>X6NMC1</accession>
<gene>
    <name evidence="2" type="ORF">RFI_09966</name>
</gene>
<feature type="transmembrane region" description="Helical" evidence="1">
    <location>
        <begin position="31"/>
        <end position="53"/>
    </location>
</feature>
<dbReference type="EMBL" id="ASPP01007421">
    <property type="protein sequence ID" value="ETO27166.1"/>
    <property type="molecule type" value="Genomic_DNA"/>
</dbReference>
<keyword evidence="1" id="KW-0472">Membrane</keyword>
<keyword evidence="1" id="KW-1133">Transmembrane helix</keyword>
<comment type="caution">
    <text evidence="2">The sequence shown here is derived from an EMBL/GenBank/DDBJ whole genome shotgun (WGS) entry which is preliminary data.</text>
</comment>
<evidence type="ECO:0000313" key="3">
    <source>
        <dbReference type="Proteomes" id="UP000023152"/>
    </source>
</evidence>
<reference evidence="2 3" key="1">
    <citation type="journal article" date="2013" name="Curr. Biol.">
        <title>The Genome of the Foraminiferan Reticulomyxa filosa.</title>
        <authorList>
            <person name="Glockner G."/>
            <person name="Hulsmann N."/>
            <person name="Schleicher M."/>
            <person name="Noegel A.A."/>
            <person name="Eichinger L."/>
            <person name="Gallinger C."/>
            <person name="Pawlowski J."/>
            <person name="Sierra R."/>
            <person name="Euteneuer U."/>
            <person name="Pillet L."/>
            <person name="Moustafa A."/>
            <person name="Platzer M."/>
            <person name="Groth M."/>
            <person name="Szafranski K."/>
            <person name="Schliwa M."/>
        </authorList>
    </citation>
    <scope>NUCLEOTIDE SEQUENCE [LARGE SCALE GENOMIC DNA]</scope>
</reference>
<name>X6NMC1_RETFI</name>
<dbReference type="AlphaFoldDB" id="X6NMC1"/>
<evidence type="ECO:0000313" key="2">
    <source>
        <dbReference type="EMBL" id="ETO27166.1"/>
    </source>
</evidence>
<feature type="transmembrane region" description="Helical" evidence="1">
    <location>
        <begin position="5"/>
        <end position="25"/>
    </location>
</feature>
<protein>
    <submittedName>
        <fullName evidence="2">Uncharacterized protein</fullName>
    </submittedName>
</protein>
<organism evidence="2 3">
    <name type="scientific">Reticulomyxa filosa</name>
    <dbReference type="NCBI Taxonomy" id="46433"/>
    <lineage>
        <taxon>Eukaryota</taxon>
        <taxon>Sar</taxon>
        <taxon>Rhizaria</taxon>
        <taxon>Retaria</taxon>
        <taxon>Foraminifera</taxon>
        <taxon>Monothalamids</taxon>
        <taxon>Reticulomyxidae</taxon>
        <taxon>Reticulomyxa</taxon>
    </lineage>
</organism>
<proteinExistence type="predicted"/>